<comment type="caution">
    <text evidence="3">The sequence shown here is derived from an EMBL/GenBank/DDBJ whole genome shotgun (WGS) entry which is preliminary data.</text>
</comment>
<feature type="compositionally biased region" description="Pro residues" evidence="1">
    <location>
        <begin position="103"/>
        <end position="121"/>
    </location>
</feature>
<feature type="compositionally biased region" description="Low complexity" evidence="1">
    <location>
        <begin position="203"/>
        <end position="212"/>
    </location>
</feature>
<proteinExistence type="predicted"/>
<feature type="compositionally biased region" description="Polar residues" evidence="1">
    <location>
        <begin position="139"/>
        <end position="148"/>
    </location>
</feature>
<gene>
    <name evidence="3" type="ORF">VAZ01S_001_00100</name>
</gene>
<dbReference type="AlphaFoldDB" id="U3AL96"/>
<feature type="compositionally biased region" description="Pro residues" evidence="1">
    <location>
        <begin position="177"/>
        <end position="194"/>
    </location>
</feature>
<feature type="compositionally biased region" description="Polar residues" evidence="1">
    <location>
        <begin position="155"/>
        <end position="165"/>
    </location>
</feature>
<organism evidence="3 4">
    <name type="scientific">Vibrio azureus NBRC 104587</name>
    <dbReference type="NCBI Taxonomy" id="1219077"/>
    <lineage>
        <taxon>Bacteria</taxon>
        <taxon>Pseudomonadati</taxon>
        <taxon>Pseudomonadota</taxon>
        <taxon>Gammaproteobacteria</taxon>
        <taxon>Vibrionales</taxon>
        <taxon>Vibrionaceae</taxon>
        <taxon>Vibrio</taxon>
    </lineage>
</organism>
<name>U3AL96_9VIBR</name>
<reference evidence="3 4" key="1">
    <citation type="submission" date="2013-09" db="EMBL/GenBank/DDBJ databases">
        <title>Whole genome shotgun sequence of Vibrio azureus NBRC 104587.</title>
        <authorList>
            <person name="Isaki S."/>
            <person name="Hosoyama A."/>
            <person name="Numata M."/>
            <person name="Hashimoto M."/>
            <person name="Hosoyama Y."/>
            <person name="Tsuchikane K."/>
            <person name="Noguchi M."/>
            <person name="Hirakata S."/>
            <person name="Ichikawa N."/>
            <person name="Ohji S."/>
            <person name="Yamazoe A."/>
            <person name="Fujita N."/>
        </authorList>
    </citation>
    <scope>NUCLEOTIDE SEQUENCE [LARGE SCALE GENOMIC DNA]</scope>
    <source>
        <strain evidence="3 4">NBRC 104587</strain>
    </source>
</reference>
<dbReference type="OrthoDB" id="10000345at2"/>
<accession>U3AL96</accession>
<dbReference type="RefSeq" id="WP_021707855.1">
    <property type="nucleotide sequence ID" value="NZ_BAOB01000213.1"/>
</dbReference>
<protein>
    <recommendedName>
        <fullName evidence="2">VopL C-terminal dimerization domain-containing protein</fullName>
    </recommendedName>
</protein>
<evidence type="ECO:0000313" key="4">
    <source>
        <dbReference type="Proteomes" id="UP000016567"/>
    </source>
</evidence>
<dbReference type="Pfam" id="PF20792">
    <property type="entry name" value="VCD"/>
    <property type="match status" value="1"/>
</dbReference>
<dbReference type="InterPro" id="IPR049415">
    <property type="entry name" value="VopL_VCD_sf"/>
</dbReference>
<dbReference type="Gene3D" id="1.20.120.1210">
    <property type="match status" value="2"/>
</dbReference>
<keyword evidence="4" id="KW-1185">Reference proteome</keyword>
<feature type="domain" description="VopL C-terminal dimerization" evidence="2">
    <location>
        <begin position="249"/>
        <end position="489"/>
    </location>
</feature>
<dbReference type="STRING" id="1219077.VAZ01S_001_00100"/>
<evidence type="ECO:0000313" key="3">
    <source>
        <dbReference type="EMBL" id="GAD74072.1"/>
    </source>
</evidence>
<evidence type="ECO:0000259" key="2">
    <source>
        <dbReference type="Pfam" id="PF20792"/>
    </source>
</evidence>
<dbReference type="InterPro" id="IPR049414">
    <property type="entry name" value="VopL_VCD"/>
</dbReference>
<dbReference type="Proteomes" id="UP000016567">
    <property type="component" value="Unassembled WGS sequence"/>
</dbReference>
<sequence>MACSNISIESRTTPVAAHHTIKGEPQNELEIKDIKNINYDTKKYFSSAFNMFQALAKKKGENPDSDKIKLSDNKPKFQGSVDLIVSSRVAKYPKTDSSALTPPSAPVAPPPPPPVAPPPPVVSTKEVSTPKSSSSPSTIRNDLLNQIQKFDRNNLKNIDPSSSMASKEFTHTSGSSTPPPPSMATPPPPPPPKPSMVQATELSKPQSSSSPSTTRNNLLNQIQNFARENLRNIDPSSPMASNESTYTSDLLFSDTLLEIAPKMDEQQKRQLCNNLSNYIVQAMPVDWTQIVTNELANYSDMNAVENAVKNMPKPIQKYWNEVKRFPDLWKKPDAVSDQAFNGSKGKRVIAEGMRRLNSGKNRTYYSDKTNGATEAKKGEYILESACRFANESATNEEKKTYLANNYKNSAFQVLTEMPFMEVFKAKIGNDAMQQLTQDFMDRMDSIDHLESNLSSFLSENLTNGFASYTYQGQSQKIAALLQQIAKLENRP</sequence>
<dbReference type="EMBL" id="BATL01000001">
    <property type="protein sequence ID" value="GAD74072.1"/>
    <property type="molecule type" value="Genomic_DNA"/>
</dbReference>
<feature type="region of interest" description="Disordered" evidence="1">
    <location>
        <begin position="94"/>
        <end position="216"/>
    </location>
</feature>
<feature type="compositionally biased region" description="Low complexity" evidence="1">
    <location>
        <begin position="122"/>
        <end position="138"/>
    </location>
</feature>
<evidence type="ECO:0000256" key="1">
    <source>
        <dbReference type="SAM" id="MobiDB-lite"/>
    </source>
</evidence>